<name>A0ACC0CNQ9_9PEZI</name>
<gene>
    <name evidence="1" type="ORF">F4821DRAFT_14660</name>
</gene>
<dbReference type="EMBL" id="MU394380">
    <property type="protein sequence ID" value="KAI6082054.1"/>
    <property type="molecule type" value="Genomic_DNA"/>
</dbReference>
<protein>
    <submittedName>
        <fullName evidence="1">Uncharacterized protein</fullName>
    </submittedName>
</protein>
<keyword evidence="2" id="KW-1185">Reference proteome</keyword>
<proteinExistence type="predicted"/>
<comment type="caution">
    <text evidence="1">The sequence shown here is derived from an EMBL/GenBank/DDBJ whole genome shotgun (WGS) entry which is preliminary data.</text>
</comment>
<evidence type="ECO:0000313" key="2">
    <source>
        <dbReference type="Proteomes" id="UP001497680"/>
    </source>
</evidence>
<sequence>MVEVPRRAWFLLQLLVARSPERNETFDIAINILVSRSFRVGWGTSRCREGSAEVAYPGLFSDGTQKYLGRGRGARANDGRLTQDEPRNSEINERFPSSYKSLFPTAATPDSCTRVDSWPRYNRAGIAARCQPSRALTLTIGIMFRTVAVFAAKPVALRDSLTLSLKISWLKVPWPEKKRTR</sequence>
<reference evidence="1 2" key="1">
    <citation type="journal article" date="2022" name="New Phytol.">
        <title>Ecological generalism drives hyperdiversity of secondary metabolite gene clusters in xylarialean endophytes.</title>
        <authorList>
            <person name="Franco M.E.E."/>
            <person name="Wisecaver J.H."/>
            <person name="Arnold A.E."/>
            <person name="Ju Y.M."/>
            <person name="Slot J.C."/>
            <person name="Ahrendt S."/>
            <person name="Moore L.P."/>
            <person name="Eastman K.E."/>
            <person name="Scott K."/>
            <person name="Konkel Z."/>
            <person name="Mondo S.J."/>
            <person name="Kuo A."/>
            <person name="Hayes R.D."/>
            <person name="Haridas S."/>
            <person name="Andreopoulos B."/>
            <person name="Riley R."/>
            <person name="LaButti K."/>
            <person name="Pangilinan J."/>
            <person name="Lipzen A."/>
            <person name="Amirebrahimi M."/>
            <person name="Yan J."/>
            <person name="Adam C."/>
            <person name="Keymanesh K."/>
            <person name="Ng V."/>
            <person name="Louie K."/>
            <person name="Northen T."/>
            <person name="Drula E."/>
            <person name="Henrissat B."/>
            <person name="Hsieh H.M."/>
            <person name="Youens-Clark K."/>
            <person name="Lutzoni F."/>
            <person name="Miadlikowska J."/>
            <person name="Eastwood D.C."/>
            <person name="Hamelin R.C."/>
            <person name="Grigoriev I.V."/>
            <person name="U'Ren J.M."/>
        </authorList>
    </citation>
    <scope>NUCLEOTIDE SEQUENCE [LARGE SCALE GENOMIC DNA]</scope>
    <source>
        <strain evidence="1 2">ER1909</strain>
    </source>
</reference>
<dbReference type="Proteomes" id="UP001497680">
    <property type="component" value="Unassembled WGS sequence"/>
</dbReference>
<accession>A0ACC0CNQ9</accession>
<organism evidence="1 2">
    <name type="scientific">Hypoxylon rubiginosum</name>
    <dbReference type="NCBI Taxonomy" id="110542"/>
    <lineage>
        <taxon>Eukaryota</taxon>
        <taxon>Fungi</taxon>
        <taxon>Dikarya</taxon>
        <taxon>Ascomycota</taxon>
        <taxon>Pezizomycotina</taxon>
        <taxon>Sordariomycetes</taxon>
        <taxon>Xylariomycetidae</taxon>
        <taxon>Xylariales</taxon>
        <taxon>Hypoxylaceae</taxon>
        <taxon>Hypoxylon</taxon>
    </lineage>
</organism>
<evidence type="ECO:0000313" key="1">
    <source>
        <dbReference type="EMBL" id="KAI6082054.1"/>
    </source>
</evidence>